<accession>A0AAV5SXT2</accession>
<evidence type="ECO:0000313" key="1">
    <source>
        <dbReference type="EMBL" id="GMS86174.1"/>
    </source>
</evidence>
<dbReference type="Proteomes" id="UP001432027">
    <property type="component" value="Unassembled WGS sequence"/>
</dbReference>
<comment type="caution">
    <text evidence="1">The sequence shown here is derived from an EMBL/GenBank/DDBJ whole genome shotgun (WGS) entry which is preliminary data.</text>
</comment>
<proteinExistence type="predicted"/>
<organism evidence="1 2">
    <name type="scientific">Pristionchus entomophagus</name>
    <dbReference type="NCBI Taxonomy" id="358040"/>
    <lineage>
        <taxon>Eukaryota</taxon>
        <taxon>Metazoa</taxon>
        <taxon>Ecdysozoa</taxon>
        <taxon>Nematoda</taxon>
        <taxon>Chromadorea</taxon>
        <taxon>Rhabditida</taxon>
        <taxon>Rhabditina</taxon>
        <taxon>Diplogasteromorpha</taxon>
        <taxon>Diplogasteroidea</taxon>
        <taxon>Neodiplogasteridae</taxon>
        <taxon>Pristionchus</taxon>
    </lineage>
</organism>
<feature type="non-terminal residue" evidence="1">
    <location>
        <position position="1"/>
    </location>
</feature>
<gene>
    <name evidence="1" type="ORF">PENTCL1PPCAC_8349</name>
</gene>
<dbReference type="AlphaFoldDB" id="A0AAV5SXT2"/>
<evidence type="ECO:0000313" key="2">
    <source>
        <dbReference type="Proteomes" id="UP001432027"/>
    </source>
</evidence>
<keyword evidence="2" id="KW-1185">Reference proteome</keyword>
<sequence>TRSIGNVVDEGVDSRCADCVFFVDCQPHGVEWRSTDSSRSMTTPSVVPKDFQVCFSRFPVARSTD</sequence>
<name>A0AAV5SXT2_9BILA</name>
<reference evidence="1" key="1">
    <citation type="submission" date="2023-10" db="EMBL/GenBank/DDBJ databases">
        <title>Genome assembly of Pristionchus species.</title>
        <authorList>
            <person name="Yoshida K."/>
            <person name="Sommer R.J."/>
        </authorList>
    </citation>
    <scope>NUCLEOTIDE SEQUENCE</scope>
    <source>
        <strain evidence="1">RS0144</strain>
    </source>
</reference>
<protein>
    <submittedName>
        <fullName evidence="1">Uncharacterized protein</fullName>
    </submittedName>
</protein>
<dbReference type="EMBL" id="BTSX01000002">
    <property type="protein sequence ID" value="GMS86174.1"/>
    <property type="molecule type" value="Genomic_DNA"/>
</dbReference>